<organism evidence="1 2">
    <name type="scientific">Myxococcus fulvus (strain ATCC BAA-855 / HW-1)</name>
    <dbReference type="NCBI Taxonomy" id="483219"/>
    <lineage>
        <taxon>Bacteria</taxon>
        <taxon>Pseudomonadati</taxon>
        <taxon>Myxococcota</taxon>
        <taxon>Myxococcia</taxon>
        <taxon>Myxococcales</taxon>
        <taxon>Cystobacterineae</taxon>
        <taxon>Myxococcaceae</taxon>
        <taxon>Myxococcus</taxon>
    </lineage>
</organism>
<dbReference type="Proteomes" id="UP000000488">
    <property type="component" value="Chromosome"/>
</dbReference>
<evidence type="ECO:0000313" key="2">
    <source>
        <dbReference type="Proteomes" id="UP000000488"/>
    </source>
</evidence>
<proteinExistence type="predicted"/>
<sequence>MVFLAFLAGCGGCQTGSSTCDSSRHGTQGCECRTSSASCNAGLACNSGKCEPCGGEGAVCCVNAAVTSCNGSLMCVMGSNGERCRNCGDVGEACCVSSGNQVCNPGGVCVSGNCQSVAALTCDDTGALYAVGIQDANLCALRVVEVRARSAADALDCATNSGMLAPGERVFEVPGTPITDYEMCVETEGEGRRTTSVRAFGDFEAMRCTRWTRCGDVGCTSVAYGACTP</sequence>
<gene>
    <name evidence="1" type="ordered locus">LILAB_05865</name>
</gene>
<dbReference type="HOGENOM" id="CLU_1155442_0_0_7"/>
<dbReference type="STRING" id="483219.LILAB_05865"/>
<evidence type="ECO:0000313" key="1">
    <source>
        <dbReference type="EMBL" id="AEI63094.1"/>
    </source>
</evidence>
<reference evidence="1 2" key="1">
    <citation type="journal article" date="2011" name="J. Bacteriol.">
        <title>Genome sequence of the halotolerant marine bacterium Myxococcus fulvus HW-1.</title>
        <authorList>
            <person name="Li Z.F."/>
            <person name="Li X."/>
            <person name="Liu H."/>
            <person name="Liu X."/>
            <person name="Han K."/>
            <person name="Wu Z.H."/>
            <person name="Hu W."/>
            <person name="Li F.F."/>
            <person name="Li Y.Z."/>
        </authorList>
    </citation>
    <scope>NUCLEOTIDE SEQUENCE [LARGE SCALE GENOMIC DNA]</scope>
    <source>
        <strain evidence="2">ATCC BAA-855 / HW-1</strain>
    </source>
</reference>
<accession>F8CR50</accession>
<dbReference type="KEGG" id="mfu:LILAB_05865"/>
<dbReference type="AlphaFoldDB" id="F8CR50"/>
<dbReference type="EMBL" id="CP002830">
    <property type="protein sequence ID" value="AEI63094.1"/>
    <property type="molecule type" value="Genomic_DNA"/>
</dbReference>
<protein>
    <submittedName>
        <fullName evidence="1">Uncharacterized protein</fullName>
    </submittedName>
</protein>
<name>F8CR50_MYXFH</name>